<dbReference type="AlphaFoldDB" id="A0A8C9P168"/>
<evidence type="ECO:0000256" key="11">
    <source>
        <dbReference type="ARBA" id="ARBA00022884"/>
    </source>
</evidence>
<evidence type="ECO:0000256" key="17">
    <source>
        <dbReference type="ARBA" id="ARBA00058485"/>
    </source>
</evidence>
<dbReference type="EC" id="6.1.1.10" evidence="4"/>
<dbReference type="Gene3D" id="1.10.730.10">
    <property type="entry name" value="Isoleucyl-tRNA Synthetase, Domain 1"/>
    <property type="match status" value="1"/>
</dbReference>
<keyword evidence="11" id="KW-0694">RNA-binding</keyword>
<dbReference type="InterPro" id="IPR014729">
    <property type="entry name" value="Rossmann-like_a/b/a_fold"/>
</dbReference>
<dbReference type="InterPro" id="IPR041872">
    <property type="entry name" value="Anticodon_Met"/>
</dbReference>
<evidence type="ECO:0000256" key="4">
    <source>
        <dbReference type="ARBA" id="ARBA00012838"/>
    </source>
</evidence>
<evidence type="ECO:0000256" key="7">
    <source>
        <dbReference type="ARBA" id="ARBA00022555"/>
    </source>
</evidence>
<dbReference type="PROSITE" id="PS51185">
    <property type="entry name" value="WHEP_TRS_2"/>
    <property type="match status" value="1"/>
</dbReference>
<evidence type="ECO:0000256" key="2">
    <source>
        <dbReference type="ARBA" id="ARBA00004604"/>
    </source>
</evidence>
<dbReference type="Pfam" id="PF09334">
    <property type="entry name" value="tRNA-synt_1g"/>
    <property type="match status" value="1"/>
</dbReference>
<dbReference type="Ensembl" id="ENSSDAT00000003852.1">
    <property type="protein sequence ID" value="ENSSDAP00000003340.1"/>
    <property type="gene ID" value="ENSSDAG00000003143.1"/>
</dbReference>
<keyword evidence="10 18" id="KW-0067">ATP-binding</keyword>
<evidence type="ECO:0000256" key="14">
    <source>
        <dbReference type="ARBA" id="ARBA00023242"/>
    </source>
</evidence>
<dbReference type="InterPro" id="IPR015413">
    <property type="entry name" value="Methionyl/Leucyl_tRNA_Synth"/>
</dbReference>
<accession>A0A8C9P168</accession>
<keyword evidence="12 18" id="KW-0648">Protein biosynthesis</keyword>
<dbReference type="SMART" id="SM00991">
    <property type="entry name" value="WHEP-TRS"/>
    <property type="match status" value="1"/>
</dbReference>
<dbReference type="Gene3D" id="1.20.1050.10">
    <property type="match status" value="1"/>
</dbReference>
<evidence type="ECO:0000256" key="8">
    <source>
        <dbReference type="ARBA" id="ARBA00022598"/>
    </source>
</evidence>
<dbReference type="SUPFAM" id="SSF57770">
    <property type="entry name" value="Methionyl-tRNA synthetase (MetRS), Zn-domain"/>
    <property type="match status" value="1"/>
</dbReference>
<keyword evidence="22" id="KW-1185">Reference proteome</keyword>
<dbReference type="CDD" id="cd00814">
    <property type="entry name" value="MetRS_core"/>
    <property type="match status" value="1"/>
</dbReference>
<dbReference type="HAMAP" id="MF_00098">
    <property type="entry name" value="Met_tRNA_synth_type1"/>
    <property type="match status" value="1"/>
</dbReference>
<keyword evidence="7" id="KW-0820">tRNA-binding</keyword>
<dbReference type="PRINTS" id="PR01041">
    <property type="entry name" value="TRNASYNTHMET"/>
</dbReference>
<dbReference type="Pfam" id="PF18485">
    <property type="entry name" value="GST_N_5"/>
    <property type="match status" value="1"/>
</dbReference>
<comment type="function">
    <text evidence="17">Catalyzes the specific attachment of an amino acid to its cognate tRNA in a 2 step reaction: the amino acid (AA) is first activated by ATP to form AA-AMP and then transferred to the acceptor end of the tRNA. Plays a role in the synthesis of ribosomal RNA in the nucleolus.</text>
</comment>
<sequence length="901" mass="101597">MRLFVSEGAPGSLPVLAAAGRARGRATELLISTVGPEECVVPFLTRPKVPVLQLDSGNYLFSTTAICRYFFLLSGWEQDDLTNQWLEWEATELQPALSAALYYLIVQGKKGEDVLGLLRRALTHIDHSLSRQNCPFLAGETESLADIVLWGALYPLLQDPAYLPEELGALRSWFQTLTTQEPCQQAVETVLKQQGVLALRSYLQKQPQPSLPEERAVSNEPEEEELATLTEEEIAMAVTAWEKGLESLPPFRTQQNPVLPVAGERNVLITSALPYVNNVPHLGNIIGCVLSADVFARYSRLRQWNTLYLCGTDEYGTATETKAMEEGLTPQEICDKYHTIHADIYRWFNISFDIFGRTTTPQQTKITQDIFHRLMARGFVLQDSVEQLRCERCARFLADRFVEGVCPFCGYEEARGDQCDKCGKLINAIELKKPKCKVCQSCPVVKSSQHLFLDLPKLEKRLEEWLGKTLPGSDWTPNARFIIRSWLRDGLKPRCITRDLKWGTPVPLKGFEDKVFYVWFDATIGYLSITANYTDQWEQWWKNPKQVDLYQFMAKDNVPFHGLVFPCSALGAEDNYTLVKHLIATEYLNYEDGKFSKSRGVGVFGDMAQDTGIPADIWRFYLLYIRPEGQDSAFSWTDMLLKNNSELLNNLGNFINRAGMFVSKFFGGCVPEMVLTPDDQRLLAHITLELRHYHQLLEKVRIRDALRSILTISRHGNQYIQVNEPWKWIKGSEADRQRAGTVTGLAVNIAALLSTMLQPFMPTVSTTIQAQLQLPLPACSVLPTNFLCTLPAGHQIGTVTPLFQKLENDQIESLRQRFGGGQAKVFPKPAVVETVTTVGPQQIQMLMDEVTKQGNIVRELKAQKADKNQVAAEVAKLLDLKKQLALAEGKPLETPKGKKKK</sequence>
<keyword evidence="13 18" id="KW-0030">Aminoacyl-tRNA synthetase</keyword>
<dbReference type="GO" id="GO:0000049">
    <property type="term" value="F:tRNA binding"/>
    <property type="evidence" value="ECO:0007669"/>
    <property type="project" value="UniProtKB-KW"/>
</dbReference>
<evidence type="ECO:0000256" key="1">
    <source>
        <dbReference type="ARBA" id="ARBA00004514"/>
    </source>
</evidence>
<dbReference type="Proteomes" id="UP000694422">
    <property type="component" value="Unplaced"/>
</dbReference>
<dbReference type="Gene3D" id="3.40.30.10">
    <property type="entry name" value="Glutaredoxin"/>
    <property type="match status" value="1"/>
</dbReference>
<dbReference type="Gene3D" id="1.10.287.10">
    <property type="entry name" value="S15/NS1, RNA-binding"/>
    <property type="match status" value="1"/>
</dbReference>
<dbReference type="InterPro" id="IPR004046">
    <property type="entry name" value="GST_C"/>
</dbReference>
<evidence type="ECO:0000313" key="22">
    <source>
        <dbReference type="Proteomes" id="UP000694422"/>
    </source>
</evidence>
<reference evidence="21" key="2">
    <citation type="submission" date="2025-09" db="UniProtKB">
        <authorList>
            <consortium name="Ensembl"/>
        </authorList>
    </citation>
    <scope>IDENTIFICATION</scope>
</reference>
<keyword evidence="14" id="KW-0539">Nucleus</keyword>
<dbReference type="InterPro" id="IPR029038">
    <property type="entry name" value="MetRS_Zn"/>
</dbReference>
<dbReference type="InterPro" id="IPR001412">
    <property type="entry name" value="aa-tRNA-synth_I_CS"/>
</dbReference>
<dbReference type="InterPro" id="IPR036282">
    <property type="entry name" value="Glutathione-S-Trfase_C_sf"/>
</dbReference>
<dbReference type="InterPro" id="IPR033911">
    <property type="entry name" value="MetRS_core"/>
</dbReference>
<dbReference type="InterPro" id="IPR009068">
    <property type="entry name" value="uS15_NS1_RNA-bd_sf"/>
</dbReference>
<dbReference type="Pfam" id="PF19303">
    <property type="entry name" value="Anticodon_3"/>
    <property type="match status" value="1"/>
</dbReference>
<reference evidence="21" key="1">
    <citation type="submission" date="2025-08" db="UniProtKB">
        <authorList>
            <consortium name="Ensembl"/>
        </authorList>
    </citation>
    <scope>IDENTIFICATION</scope>
</reference>
<name>A0A8C9P168_SPEDA</name>
<dbReference type="GO" id="GO:0005829">
    <property type="term" value="C:cytosol"/>
    <property type="evidence" value="ECO:0007669"/>
    <property type="project" value="UniProtKB-SubCell"/>
</dbReference>
<dbReference type="Pfam" id="PF00043">
    <property type="entry name" value="GST_C"/>
    <property type="match status" value="1"/>
</dbReference>
<dbReference type="Pfam" id="PF00458">
    <property type="entry name" value="WHEP-TRS"/>
    <property type="match status" value="1"/>
</dbReference>
<dbReference type="InterPro" id="IPR023458">
    <property type="entry name" value="Met-tRNA_ligase_1"/>
</dbReference>
<evidence type="ECO:0000313" key="21">
    <source>
        <dbReference type="Ensembl" id="ENSSDAP00000003340.1"/>
    </source>
</evidence>
<dbReference type="FunFam" id="1.20.1050.10:FF:000026">
    <property type="entry name" value="Methionine--tRNA ligase, cytoplasmic"/>
    <property type="match status" value="1"/>
</dbReference>
<keyword evidence="8 18" id="KW-0436">Ligase</keyword>
<dbReference type="GO" id="GO:0004825">
    <property type="term" value="F:methionine-tRNA ligase activity"/>
    <property type="evidence" value="ECO:0007669"/>
    <property type="project" value="UniProtKB-EC"/>
</dbReference>
<dbReference type="GO" id="GO:0005730">
    <property type="term" value="C:nucleolus"/>
    <property type="evidence" value="ECO:0007669"/>
    <property type="project" value="UniProtKB-SubCell"/>
</dbReference>
<comment type="subcellular location">
    <subcellularLocation>
        <location evidence="1">Cytoplasm</location>
        <location evidence="1">Cytosol</location>
    </subcellularLocation>
    <subcellularLocation>
        <location evidence="2">Nucleus</location>
        <location evidence="2">Nucleolus</location>
    </subcellularLocation>
</comment>
<keyword evidence="9 18" id="KW-0547">Nucleotide-binding</keyword>
<dbReference type="CDD" id="cd00939">
    <property type="entry name" value="MetRS_RNA"/>
    <property type="match status" value="1"/>
</dbReference>
<evidence type="ECO:0000256" key="16">
    <source>
        <dbReference type="ARBA" id="ARBA00047364"/>
    </source>
</evidence>
<dbReference type="SUPFAM" id="SSF52374">
    <property type="entry name" value="Nucleotidylyl transferase"/>
    <property type="match status" value="1"/>
</dbReference>
<evidence type="ECO:0000259" key="20">
    <source>
        <dbReference type="PROSITE" id="PS51185"/>
    </source>
</evidence>
<dbReference type="FunFam" id="2.20.28.20:FF:000001">
    <property type="entry name" value="Methionine--tRNA ligase"/>
    <property type="match status" value="1"/>
</dbReference>
<dbReference type="PROSITE" id="PS00762">
    <property type="entry name" value="WHEP_TRS_1"/>
    <property type="match status" value="1"/>
</dbReference>
<evidence type="ECO:0000256" key="10">
    <source>
        <dbReference type="ARBA" id="ARBA00022840"/>
    </source>
</evidence>
<evidence type="ECO:0000256" key="18">
    <source>
        <dbReference type="RuleBase" id="RU363039"/>
    </source>
</evidence>
<evidence type="ECO:0000256" key="5">
    <source>
        <dbReference type="ARBA" id="ARBA00018335"/>
    </source>
</evidence>
<dbReference type="InterPro" id="IPR014758">
    <property type="entry name" value="Met-tRNA_synth"/>
</dbReference>
<dbReference type="InterPro" id="IPR009080">
    <property type="entry name" value="tRNAsynth_Ia_anticodon-bd"/>
</dbReference>
<organism evidence="21 22">
    <name type="scientific">Spermophilus dauricus</name>
    <name type="common">Daurian ground squirrel</name>
    <dbReference type="NCBI Taxonomy" id="99837"/>
    <lineage>
        <taxon>Eukaryota</taxon>
        <taxon>Metazoa</taxon>
        <taxon>Chordata</taxon>
        <taxon>Craniata</taxon>
        <taxon>Vertebrata</taxon>
        <taxon>Euteleostomi</taxon>
        <taxon>Mammalia</taxon>
        <taxon>Eutheria</taxon>
        <taxon>Euarchontoglires</taxon>
        <taxon>Glires</taxon>
        <taxon>Rodentia</taxon>
        <taxon>Sciuromorpha</taxon>
        <taxon>Sciuridae</taxon>
        <taxon>Xerinae</taxon>
        <taxon>Marmotini</taxon>
        <taxon>Spermophilus</taxon>
    </lineage>
</organism>
<dbReference type="FunFam" id="3.40.30.10:FF:000136">
    <property type="entry name" value="methionine--tRNA ligase, cytoplasmic"/>
    <property type="match status" value="1"/>
</dbReference>
<dbReference type="FunFam" id="1.10.730.10:FF:000010">
    <property type="entry name" value="methionine--tRNA ligase, cytoplasmic"/>
    <property type="match status" value="1"/>
</dbReference>
<dbReference type="SUPFAM" id="SSF47616">
    <property type="entry name" value="GST C-terminal domain-like"/>
    <property type="match status" value="1"/>
</dbReference>
<feature type="domain" description="GST C-terminal" evidence="19">
    <location>
        <begin position="75"/>
        <end position="211"/>
    </location>
</feature>
<dbReference type="NCBIfam" id="TIGR00398">
    <property type="entry name" value="metG"/>
    <property type="match status" value="1"/>
</dbReference>
<comment type="catalytic activity">
    <reaction evidence="16">
        <text>tRNA(Met) + L-methionine + ATP = L-methionyl-tRNA(Met) + AMP + diphosphate</text>
        <dbReference type="Rhea" id="RHEA:13481"/>
        <dbReference type="Rhea" id="RHEA-COMP:9667"/>
        <dbReference type="Rhea" id="RHEA-COMP:9698"/>
        <dbReference type="ChEBI" id="CHEBI:30616"/>
        <dbReference type="ChEBI" id="CHEBI:33019"/>
        <dbReference type="ChEBI" id="CHEBI:57844"/>
        <dbReference type="ChEBI" id="CHEBI:78442"/>
        <dbReference type="ChEBI" id="CHEBI:78530"/>
        <dbReference type="ChEBI" id="CHEBI:456215"/>
        <dbReference type="EC" id="6.1.1.10"/>
    </reaction>
</comment>
<evidence type="ECO:0000259" key="19">
    <source>
        <dbReference type="PROSITE" id="PS50405"/>
    </source>
</evidence>
<proteinExistence type="inferred from homology"/>
<dbReference type="SUPFAM" id="SSF47323">
    <property type="entry name" value="Anticodon-binding domain of a subclass of class I aminoacyl-tRNA synthetases"/>
    <property type="match status" value="1"/>
</dbReference>
<dbReference type="SUPFAM" id="SSF47060">
    <property type="entry name" value="S15/NS1 RNA-binding domain"/>
    <property type="match status" value="1"/>
</dbReference>
<dbReference type="NCBIfam" id="NF001100">
    <property type="entry name" value="PRK00133.1"/>
    <property type="match status" value="1"/>
</dbReference>
<dbReference type="GO" id="GO:0006431">
    <property type="term" value="P:methionyl-tRNA aminoacylation"/>
    <property type="evidence" value="ECO:0007669"/>
    <property type="project" value="InterPro"/>
</dbReference>
<dbReference type="PROSITE" id="PS50405">
    <property type="entry name" value="GST_CTER"/>
    <property type="match status" value="1"/>
</dbReference>
<dbReference type="Gene3D" id="3.40.50.620">
    <property type="entry name" value="HUPs"/>
    <property type="match status" value="1"/>
</dbReference>
<keyword evidence="6" id="KW-0963">Cytoplasm</keyword>
<comment type="similarity">
    <text evidence="3 18">Belongs to the class-I aminoacyl-tRNA synthetase family.</text>
</comment>
<dbReference type="InterPro" id="IPR000738">
    <property type="entry name" value="WHEP-TRS_dom"/>
</dbReference>
<evidence type="ECO:0000256" key="9">
    <source>
        <dbReference type="ARBA" id="ARBA00022741"/>
    </source>
</evidence>
<dbReference type="PROSITE" id="PS00178">
    <property type="entry name" value="AA_TRNA_LIGASE_I"/>
    <property type="match status" value="1"/>
</dbReference>
<dbReference type="PANTHER" id="PTHR45765">
    <property type="entry name" value="METHIONINE--TRNA LIGASE"/>
    <property type="match status" value="1"/>
</dbReference>
<dbReference type="InterPro" id="IPR010987">
    <property type="entry name" value="Glutathione-S-Trfase_C-like"/>
</dbReference>
<evidence type="ECO:0000256" key="15">
    <source>
        <dbReference type="ARBA" id="ARBA00030904"/>
    </source>
</evidence>
<evidence type="ECO:0000256" key="6">
    <source>
        <dbReference type="ARBA" id="ARBA00022490"/>
    </source>
</evidence>
<dbReference type="PANTHER" id="PTHR45765:SF1">
    <property type="entry name" value="METHIONINE--TRNA LIGASE, CYTOPLASMIC"/>
    <property type="match status" value="1"/>
</dbReference>
<evidence type="ECO:0000256" key="3">
    <source>
        <dbReference type="ARBA" id="ARBA00005594"/>
    </source>
</evidence>
<protein>
    <recommendedName>
        <fullName evidence="5">Methionine--tRNA ligase, cytoplasmic</fullName>
        <ecNumber evidence="4">6.1.1.10</ecNumber>
    </recommendedName>
    <alternativeName>
        <fullName evidence="15">Methionyl-tRNA synthetase</fullName>
    </alternativeName>
</protein>
<feature type="domain" description="WHEP-TRS" evidence="20">
    <location>
        <begin position="842"/>
        <end position="898"/>
    </location>
</feature>
<evidence type="ECO:0000256" key="13">
    <source>
        <dbReference type="ARBA" id="ARBA00023146"/>
    </source>
</evidence>
<dbReference type="InterPro" id="IPR041598">
    <property type="entry name" value="MARS_N"/>
</dbReference>
<dbReference type="GO" id="GO:0005524">
    <property type="term" value="F:ATP binding"/>
    <property type="evidence" value="ECO:0007669"/>
    <property type="project" value="UniProtKB-KW"/>
</dbReference>
<dbReference type="CDD" id="cd07957">
    <property type="entry name" value="Anticodon_Ia_Met"/>
    <property type="match status" value="1"/>
</dbReference>
<dbReference type="GO" id="GO:0017101">
    <property type="term" value="C:aminoacyl-tRNA synthetase multienzyme complex"/>
    <property type="evidence" value="ECO:0007669"/>
    <property type="project" value="UniProtKB-ARBA"/>
</dbReference>
<evidence type="ECO:0000256" key="12">
    <source>
        <dbReference type="ARBA" id="ARBA00022917"/>
    </source>
</evidence>
<dbReference type="Gene3D" id="2.20.28.20">
    <property type="entry name" value="Methionyl-tRNA synthetase, Zn-domain"/>
    <property type="match status" value="1"/>
</dbReference>
<dbReference type="FunFam" id="1.10.287.10:FF:000009">
    <property type="entry name" value="Methionine--tRNA ligase, cytoplasmic"/>
    <property type="match status" value="1"/>
</dbReference>
<dbReference type="CDD" id="cd10307">
    <property type="entry name" value="GST_C_MetRS_N"/>
    <property type="match status" value="1"/>
</dbReference>